<dbReference type="PANTHER" id="PTHR31087:SF58">
    <property type="entry name" value="OS07G0230700 PROTEIN"/>
    <property type="match status" value="1"/>
</dbReference>
<evidence type="ECO:0000313" key="2">
    <source>
        <dbReference type="EMBL" id="PKU79331.1"/>
    </source>
</evidence>
<reference evidence="2 3" key="1">
    <citation type="journal article" date="2016" name="Sci. Rep.">
        <title>The Dendrobium catenatum Lindl. genome sequence provides insights into polysaccharide synthase, floral development and adaptive evolution.</title>
        <authorList>
            <person name="Zhang G.Q."/>
            <person name="Xu Q."/>
            <person name="Bian C."/>
            <person name="Tsai W.C."/>
            <person name="Yeh C.M."/>
            <person name="Liu K.W."/>
            <person name="Yoshida K."/>
            <person name="Zhang L.S."/>
            <person name="Chang S.B."/>
            <person name="Chen F."/>
            <person name="Shi Y."/>
            <person name="Su Y.Y."/>
            <person name="Zhang Y.Q."/>
            <person name="Chen L.J."/>
            <person name="Yin Y."/>
            <person name="Lin M."/>
            <person name="Huang H."/>
            <person name="Deng H."/>
            <person name="Wang Z.W."/>
            <person name="Zhu S.L."/>
            <person name="Zhao X."/>
            <person name="Deng C."/>
            <person name="Niu S.C."/>
            <person name="Huang J."/>
            <person name="Wang M."/>
            <person name="Liu G.H."/>
            <person name="Yang H.J."/>
            <person name="Xiao X.J."/>
            <person name="Hsiao Y.Y."/>
            <person name="Wu W.L."/>
            <person name="Chen Y.Y."/>
            <person name="Mitsuda N."/>
            <person name="Ohme-Takagi M."/>
            <person name="Luo Y.B."/>
            <person name="Van de Peer Y."/>
            <person name="Liu Z.J."/>
        </authorList>
    </citation>
    <scope>NUCLEOTIDE SEQUENCE [LARGE SCALE GENOMIC DNA]</scope>
    <source>
        <tissue evidence="2">The whole plant</tissue>
    </source>
</reference>
<dbReference type="Proteomes" id="UP000233837">
    <property type="component" value="Unassembled WGS sequence"/>
</dbReference>
<dbReference type="Pfam" id="PF04525">
    <property type="entry name" value="LOR"/>
    <property type="match status" value="1"/>
</dbReference>
<dbReference type="EMBL" id="KZ502442">
    <property type="protein sequence ID" value="PKU79331.1"/>
    <property type="molecule type" value="Genomic_DNA"/>
</dbReference>
<keyword evidence="3" id="KW-1185">Reference proteome</keyword>
<name>A0A2I0WUK6_9ASPA</name>
<comment type="similarity">
    <text evidence="1">Belongs to the LOR family.</text>
</comment>
<sequence>MDSSQVAVINPLFCVAYPIDLAFTTKPPGDKKRRGLATVDAAGNVVFRAKHSSWSGLTQLRDASGHTILTTKAKFWSWHGRWQAFAGESTEAKDLLFSIKRSSAWQFHDEWFVFLAANTKEENCDFKIVGSYSKKNYTIFKGDSSFVVAQLTKQHKLNMTLKHAFGASISANCDYSFVAALITIFHEIEAARNAAAGNASAAAGNAAAANAAMTASTGGGSAGC</sequence>
<evidence type="ECO:0000313" key="3">
    <source>
        <dbReference type="Proteomes" id="UP000233837"/>
    </source>
</evidence>
<dbReference type="AlphaFoldDB" id="A0A2I0WUK6"/>
<dbReference type="Gene3D" id="2.40.160.200">
    <property type="entry name" value="LURP1-related"/>
    <property type="match status" value="1"/>
</dbReference>
<dbReference type="OrthoDB" id="97518at2759"/>
<reference evidence="2 3" key="2">
    <citation type="journal article" date="2017" name="Nature">
        <title>The Apostasia genome and the evolution of orchids.</title>
        <authorList>
            <person name="Zhang G.Q."/>
            <person name="Liu K.W."/>
            <person name="Li Z."/>
            <person name="Lohaus R."/>
            <person name="Hsiao Y.Y."/>
            <person name="Niu S.C."/>
            <person name="Wang J.Y."/>
            <person name="Lin Y.C."/>
            <person name="Xu Q."/>
            <person name="Chen L.J."/>
            <person name="Yoshida K."/>
            <person name="Fujiwara S."/>
            <person name="Wang Z.W."/>
            <person name="Zhang Y.Q."/>
            <person name="Mitsuda N."/>
            <person name="Wang M."/>
            <person name="Liu G.H."/>
            <person name="Pecoraro L."/>
            <person name="Huang H.X."/>
            <person name="Xiao X.J."/>
            <person name="Lin M."/>
            <person name="Wu X.Y."/>
            <person name="Wu W.L."/>
            <person name="Chen Y.Y."/>
            <person name="Chang S.B."/>
            <person name="Sakamoto S."/>
            <person name="Ohme-Takagi M."/>
            <person name="Yagi M."/>
            <person name="Zeng S.J."/>
            <person name="Shen C.Y."/>
            <person name="Yeh C.M."/>
            <person name="Luo Y.B."/>
            <person name="Tsai W.C."/>
            <person name="Van de Peer Y."/>
            <person name="Liu Z.J."/>
        </authorList>
    </citation>
    <scope>NUCLEOTIDE SEQUENCE [LARGE SCALE GENOMIC DNA]</scope>
    <source>
        <tissue evidence="2">The whole plant</tissue>
    </source>
</reference>
<proteinExistence type="inferred from homology"/>
<dbReference type="InterPro" id="IPR025659">
    <property type="entry name" value="Tubby-like_C"/>
</dbReference>
<evidence type="ECO:0000256" key="1">
    <source>
        <dbReference type="ARBA" id="ARBA00005437"/>
    </source>
</evidence>
<gene>
    <name evidence="2" type="ORF">MA16_Dca000676</name>
</gene>
<protein>
    <submittedName>
        <fullName evidence="2">Protein LURP-one-related 15</fullName>
    </submittedName>
</protein>
<dbReference type="InterPro" id="IPR038595">
    <property type="entry name" value="LOR_sf"/>
</dbReference>
<dbReference type="SUPFAM" id="SSF54518">
    <property type="entry name" value="Tubby C-terminal domain-like"/>
    <property type="match status" value="1"/>
</dbReference>
<accession>A0A2I0WUK6</accession>
<organism evidence="2 3">
    <name type="scientific">Dendrobium catenatum</name>
    <dbReference type="NCBI Taxonomy" id="906689"/>
    <lineage>
        <taxon>Eukaryota</taxon>
        <taxon>Viridiplantae</taxon>
        <taxon>Streptophyta</taxon>
        <taxon>Embryophyta</taxon>
        <taxon>Tracheophyta</taxon>
        <taxon>Spermatophyta</taxon>
        <taxon>Magnoliopsida</taxon>
        <taxon>Liliopsida</taxon>
        <taxon>Asparagales</taxon>
        <taxon>Orchidaceae</taxon>
        <taxon>Epidendroideae</taxon>
        <taxon>Malaxideae</taxon>
        <taxon>Dendrobiinae</taxon>
        <taxon>Dendrobium</taxon>
    </lineage>
</organism>
<dbReference type="InterPro" id="IPR007612">
    <property type="entry name" value="LOR"/>
</dbReference>
<dbReference type="PANTHER" id="PTHR31087">
    <property type="match status" value="1"/>
</dbReference>
<dbReference type="STRING" id="906689.A0A2I0WUK6"/>